<reference evidence="1" key="2">
    <citation type="submission" date="2025-09" db="UniProtKB">
        <authorList>
            <consortium name="Ensembl"/>
        </authorList>
    </citation>
    <scope>IDENTIFICATION</scope>
</reference>
<dbReference type="Proteomes" id="UP000694541">
    <property type="component" value="Unplaced"/>
</dbReference>
<dbReference type="Ensembl" id="ENSANIT00000019041.1">
    <property type="protein sequence ID" value="ENSANIP00000018424.1"/>
    <property type="gene ID" value="ENSANIG00000012517.1"/>
</dbReference>
<reference evidence="1" key="1">
    <citation type="submission" date="2025-08" db="UniProtKB">
        <authorList>
            <consortium name="Ensembl"/>
        </authorList>
    </citation>
    <scope>IDENTIFICATION</scope>
</reference>
<keyword evidence="2" id="KW-1185">Reference proteome</keyword>
<name>A0A8B9N8N3_9AVES</name>
<evidence type="ECO:0000313" key="2">
    <source>
        <dbReference type="Proteomes" id="UP000694541"/>
    </source>
</evidence>
<proteinExistence type="predicted"/>
<organism evidence="1 2">
    <name type="scientific">Accipiter nisus</name>
    <name type="common">Eurasian sparrowhawk</name>
    <dbReference type="NCBI Taxonomy" id="211598"/>
    <lineage>
        <taxon>Eukaryota</taxon>
        <taxon>Metazoa</taxon>
        <taxon>Chordata</taxon>
        <taxon>Craniata</taxon>
        <taxon>Vertebrata</taxon>
        <taxon>Euteleostomi</taxon>
        <taxon>Archelosauria</taxon>
        <taxon>Archosauria</taxon>
        <taxon>Dinosauria</taxon>
        <taxon>Saurischia</taxon>
        <taxon>Theropoda</taxon>
        <taxon>Coelurosauria</taxon>
        <taxon>Aves</taxon>
        <taxon>Neognathae</taxon>
        <taxon>Neoaves</taxon>
        <taxon>Telluraves</taxon>
        <taxon>Accipitrimorphae</taxon>
        <taxon>Accipitriformes</taxon>
        <taxon>Accipitridae</taxon>
        <taxon>Accipitrinae</taxon>
        <taxon>Accipiter</taxon>
    </lineage>
</organism>
<accession>A0A8B9N8N3</accession>
<protein>
    <submittedName>
        <fullName evidence="1">Uncharacterized protein</fullName>
    </submittedName>
</protein>
<evidence type="ECO:0000313" key="1">
    <source>
        <dbReference type="Ensembl" id="ENSANIP00000018424.1"/>
    </source>
</evidence>
<dbReference type="AlphaFoldDB" id="A0A8B9N8N3"/>
<sequence length="57" mass="6495">RTVFKYKEMNSSKASNFSGPLQLCKTKKETVSLSFHLLSENNLKKKIISTGKNKSHH</sequence>